<sequence>MVLGAAMVLGSAMVLGAVPSQCVAERSPHVEACAAWFFQLVAVPEVLGASEVKEIEKEGILMKKKKGVLRLKIKVGNPSLRRLISGAIASAVSMTSVTPLETMMTHLMVGSCAHSIILWFLPDVPLYLHMPPHEAIFRRRAERAQRPIPLQSPIPLLRQSLYGFRSFSISLGEGETYHLIGCCVRDLDSREIV</sequence>
<proteinExistence type="predicted"/>
<comment type="caution">
    <text evidence="1">The sequence shown here is derived from an EMBL/GenBank/DDBJ whole genome shotgun (WGS) entry which is preliminary data.</text>
</comment>
<reference evidence="1" key="1">
    <citation type="submission" date="2022-02" db="EMBL/GenBank/DDBJ databases">
        <title>Plant Genome Project.</title>
        <authorList>
            <person name="Zhang R.-G."/>
        </authorList>
    </citation>
    <scope>NUCLEOTIDE SEQUENCE</scope>
    <source>
        <strain evidence="1">AT1</strain>
    </source>
</reference>
<organism evidence="1 2">
    <name type="scientific">Rhododendron molle</name>
    <name type="common">Chinese azalea</name>
    <name type="synonym">Azalea mollis</name>
    <dbReference type="NCBI Taxonomy" id="49168"/>
    <lineage>
        <taxon>Eukaryota</taxon>
        <taxon>Viridiplantae</taxon>
        <taxon>Streptophyta</taxon>
        <taxon>Embryophyta</taxon>
        <taxon>Tracheophyta</taxon>
        <taxon>Spermatophyta</taxon>
        <taxon>Magnoliopsida</taxon>
        <taxon>eudicotyledons</taxon>
        <taxon>Gunneridae</taxon>
        <taxon>Pentapetalae</taxon>
        <taxon>asterids</taxon>
        <taxon>Ericales</taxon>
        <taxon>Ericaceae</taxon>
        <taxon>Ericoideae</taxon>
        <taxon>Rhodoreae</taxon>
        <taxon>Rhododendron</taxon>
    </lineage>
</organism>
<dbReference type="Proteomes" id="UP001062846">
    <property type="component" value="Chromosome 4"/>
</dbReference>
<accession>A0ACC0P5W9</accession>
<gene>
    <name evidence="1" type="ORF">RHMOL_Rhmol04G0300100</name>
</gene>
<name>A0ACC0P5W9_RHOML</name>
<keyword evidence="2" id="KW-1185">Reference proteome</keyword>
<dbReference type="EMBL" id="CM046391">
    <property type="protein sequence ID" value="KAI8560990.1"/>
    <property type="molecule type" value="Genomic_DNA"/>
</dbReference>
<protein>
    <submittedName>
        <fullName evidence="1">Uncharacterized protein</fullName>
    </submittedName>
</protein>
<evidence type="ECO:0000313" key="2">
    <source>
        <dbReference type="Proteomes" id="UP001062846"/>
    </source>
</evidence>
<evidence type="ECO:0000313" key="1">
    <source>
        <dbReference type="EMBL" id="KAI8560990.1"/>
    </source>
</evidence>